<accession>A0A5B7GTE7</accession>
<proteinExistence type="predicted"/>
<dbReference type="Proteomes" id="UP000324222">
    <property type="component" value="Unassembled WGS sequence"/>
</dbReference>
<comment type="caution">
    <text evidence="1">The sequence shown here is derived from an EMBL/GenBank/DDBJ whole genome shotgun (WGS) entry which is preliminary data.</text>
</comment>
<dbReference type="EMBL" id="VSRR010018008">
    <property type="protein sequence ID" value="MPC60893.1"/>
    <property type="molecule type" value="Genomic_DNA"/>
</dbReference>
<organism evidence="1 2">
    <name type="scientific">Portunus trituberculatus</name>
    <name type="common">Swimming crab</name>
    <name type="synonym">Neptunus trituberculatus</name>
    <dbReference type="NCBI Taxonomy" id="210409"/>
    <lineage>
        <taxon>Eukaryota</taxon>
        <taxon>Metazoa</taxon>
        <taxon>Ecdysozoa</taxon>
        <taxon>Arthropoda</taxon>
        <taxon>Crustacea</taxon>
        <taxon>Multicrustacea</taxon>
        <taxon>Malacostraca</taxon>
        <taxon>Eumalacostraca</taxon>
        <taxon>Eucarida</taxon>
        <taxon>Decapoda</taxon>
        <taxon>Pleocyemata</taxon>
        <taxon>Brachyura</taxon>
        <taxon>Eubrachyura</taxon>
        <taxon>Portunoidea</taxon>
        <taxon>Portunidae</taxon>
        <taxon>Portuninae</taxon>
        <taxon>Portunus</taxon>
    </lineage>
</organism>
<gene>
    <name evidence="1" type="ORF">E2C01_054953</name>
</gene>
<evidence type="ECO:0000313" key="1">
    <source>
        <dbReference type="EMBL" id="MPC60893.1"/>
    </source>
</evidence>
<name>A0A5B7GTE7_PORTR</name>
<sequence length="170" mass="19537">MTFSFAPDFLAKTQCPGQHSFDEFTIPALLDFVREDEVDHLLCPVRVIREYLRTTRDCWPACSRLLVTVSDPRRAVHCHTLSKFICQVIRRAYVSISEESSRLLKVNAHEVWAIGTSVLFRIVKSLDLVLKAGTWKNMTTFVSFYLRDVTRRYLDTFSLGPIVSAVKVVH</sequence>
<keyword evidence="2" id="KW-1185">Reference proteome</keyword>
<reference evidence="1 2" key="1">
    <citation type="submission" date="2019-05" db="EMBL/GenBank/DDBJ databases">
        <title>Another draft genome of Portunus trituberculatus and its Hox gene families provides insights of decapod evolution.</title>
        <authorList>
            <person name="Jeong J.-H."/>
            <person name="Song I."/>
            <person name="Kim S."/>
            <person name="Choi T."/>
            <person name="Kim D."/>
            <person name="Ryu S."/>
            <person name="Kim W."/>
        </authorList>
    </citation>
    <scope>NUCLEOTIDE SEQUENCE [LARGE SCALE GENOMIC DNA]</scope>
    <source>
        <tissue evidence="1">Muscle</tissue>
    </source>
</reference>
<evidence type="ECO:0000313" key="2">
    <source>
        <dbReference type="Proteomes" id="UP000324222"/>
    </source>
</evidence>
<protein>
    <submittedName>
        <fullName evidence="1">Uncharacterized protein</fullName>
    </submittedName>
</protein>
<dbReference type="AlphaFoldDB" id="A0A5B7GTE7"/>
<dbReference type="PANTHER" id="PTHR35617">
    <property type="entry name" value="PHAGE_INTEGRASE DOMAIN-CONTAINING PROTEIN"/>
    <property type="match status" value="1"/>
</dbReference>
<dbReference type="PANTHER" id="PTHR35617:SF3">
    <property type="entry name" value="CORE-BINDING (CB) DOMAIN-CONTAINING PROTEIN"/>
    <property type="match status" value="1"/>
</dbReference>